<evidence type="ECO:0000256" key="1">
    <source>
        <dbReference type="ARBA" id="ARBA00004141"/>
    </source>
</evidence>
<feature type="transmembrane region" description="Helical" evidence="8">
    <location>
        <begin position="331"/>
        <end position="348"/>
    </location>
</feature>
<dbReference type="OMA" id="NVMMKNM"/>
<dbReference type="HOGENOM" id="CLU_000445_33_1_1"/>
<evidence type="ECO:0000256" key="8">
    <source>
        <dbReference type="RuleBase" id="RU362002"/>
    </source>
</evidence>
<dbReference type="Gene3D" id="1.10.3430.10">
    <property type="entry name" value="Ammonium transporter AmtB like domains"/>
    <property type="match status" value="1"/>
</dbReference>
<evidence type="ECO:0000259" key="9">
    <source>
        <dbReference type="Pfam" id="PF00909"/>
    </source>
</evidence>
<feature type="transmembrane region" description="Helical" evidence="8">
    <location>
        <begin position="20"/>
        <end position="39"/>
    </location>
</feature>
<dbReference type="STRING" id="126957.T1JHB7"/>
<dbReference type="Proteomes" id="UP000014500">
    <property type="component" value="Unassembled WGS sequence"/>
</dbReference>
<evidence type="ECO:0000256" key="6">
    <source>
        <dbReference type="ARBA" id="ARBA00023136"/>
    </source>
</evidence>
<dbReference type="PANTHER" id="PTHR11730">
    <property type="entry name" value="AMMONIUM TRANSPORTER"/>
    <property type="match status" value="1"/>
</dbReference>
<feature type="transmembrane region" description="Helical" evidence="8">
    <location>
        <begin position="208"/>
        <end position="227"/>
    </location>
</feature>
<keyword evidence="6 8" id="KW-0472">Membrane</keyword>
<dbReference type="PANTHER" id="PTHR11730:SF6">
    <property type="entry name" value="AMMONIUM TRANSPORTER"/>
    <property type="match status" value="1"/>
</dbReference>
<dbReference type="InterPro" id="IPR024041">
    <property type="entry name" value="NH4_transpt_AmtB-like_dom"/>
</dbReference>
<reference evidence="10" key="2">
    <citation type="submission" date="2015-02" db="UniProtKB">
        <authorList>
            <consortium name="EnsemblMetazoa"/>
        </authorList>
    </citation>
    <scope>IDENTIFICATION</scope>
</reference>
<dbReference type="GO" id="GO:0008519">
    <property type="term" value="F:ammonium channel activity"/>
    <property type="evidence" value="ECO:0007669"/>
    <property type="project" value="InterPro"/>
</dbReference>
<protein>
    <recommendedName>
        <fullName evidence="8">Ammonium transporter</fullName>
    </recommendedName>
</protein>
<name>T1JHB7_STRMM</name>
<proteinExistence type="inferred from homology"/>
<accession>T1JHB7</accession>
<feature type="transmembrane region" description="Helical" evidence="8">
    <location>
        <begin position="368"/>
        <end position="391"/>
    </location>
</feature>
<evidence type="ECO:0000313" key="10">
    <source>
        <dbReference type="EnsemblMetazoa" id="SMAR013248-PA"/>
    </source>
</evidence>
<evidence type="ECO:0000256" key="4">
    <source>
        <dbReference type="ARBA" id="ARBA00022692"/>
    </source>
</evidence>
<dbReference type="SUPFAM" id="SSF111352">
    <property type="entry name" value="Ammonium transporter"/>
    <property type="match status" value="1"/>
</dbReference>
<keyword evidence="4 8" id="KW-0812">Transmembrane</keyword>
<keyword evidence="11" id="KW-1185">Reference proteome</keyword>
<dbReference type="GO" id="GO:0097272">
    <property type="term" value="P:ammonium homeostasis"/>
    <property type="evidence" value="ECO:0007669"/>
    <property type="project" value="TreeGrafter"/>
</dbReference>
<dbReference type="GO" id="GO:0005886">
    <property type="term" value="C:plasma membrane"/>
    <property type="evidence" value="ECO:0007669"/>
    <property type="project" value="UniProtKB-SubCell"/>
</dbReference>
<feature type="transmembrane region" description="Helical" evidence="8">
    <location>
        <begin position="60"/>
        <end position="78"/>
    </location>
</feature>
<reference evidence="11" key="1">
    <citation type="submission" date="2011-05" db="EMBL/GenBank/DDBJ databases">
        <authorList>
            <person name="Richards S.R."/>
            <person name="Qu J."/>
            <person name="Jiang H."/>
            <person name="Jhangiani S.N."/>
            <person name="Agravi P."/>
            <person name="Goodspeed R."/>
            <person name="Gross S."/>
            <person name="Mandapat C."/>
            <person name="Jackson L."/>
            <person name="Mathew T."/>
            <person name="Pu L."/>
            <person name="Thornton R."/>
            <person name="Saada N."/>
            <person name="Wilczek-Boney K.B."/>
            <person name="Lee S."/>
            <person name="Kovar C."/>
            <person name="Wu Y."/>
            <person name="Scherer S.E."/>
            <person name="Worley K.C."/>
            <person name="Muzny D.M."/>
            <person name="Gibbs R."/>
        </authorList>
    </citation>
    <scope>NUCLEOTIDE SEQUENCE</scope>
    <source>
        <strain evidence="11">Brora</strain>
    </source>
</reference>
<keyword evidence="7 8" id="KW-0924">Ammonia transport</keyword>
<dbReference type="PhylomeDB" id="T1JHB7"/>
<feature type="domain" description="Ammonium transporter AmtB-like" evidence="9">
    <location>
        <begin position="21"/>
        <end position="418"/>
    </location>
</feature>
<dbReference type="PROSITE" id="PS01219">
    <property type="entry name" value="AMMONIUM_TRANSP"/>
    <property type="match status" value="1"/>
</dbReference>
<dbReference type="eggNOG" id="KOG0682">
    <property type="taxonomic scope" value="Eukaryota"/>
</dbReference>
<dbReference type="InterPro" id="IPR029020">
    <property type="entry name" value="Ammonium/urea_transptr"/>
</dbReference>
<evidence type="ECO:0000256" key="5">
    <source>
        <dbReference type="ARBA" id="ARBA00022989"/>
    </source>
</evidence>
<feature type="transmembrane region" description="Helical" evidence="8">
    <location>
        <begin position="125"/>
        <end position="146"/>
    </location>
</feature>
<feature type="transmembrane region" description="Helical" evidence="8">
    <location>
        <begin position="166"/>
        <end position="187"/>
    </location>
</feature>
<evidence type="ECO:0000313" key="11">
    <source>
        <dbReference type="Proteomes" id="UP000014500"/>
    </source>
</evidence>
<dbReference type="EnsemblMetazoa" id="SMAR013248-RA">
    <property type="protein sequence ID" value="SMAR013248-PA"/>
    <property type="gene ID" value="SMAR013248"/>
</dbReference>
<dbReference type="AlphaFoldDB" id="T1JHB7"/>
<dbReference type="Pfam" id="PF00909">
    <property type="entry name" value="Ammonium_transp"/>
    <property type="match status" value="1"/>
</dbReference>
<dbReference type="NCBIfam" id="TIGR00836">
    <property type="entry name" value="amt"/>
    <property type="match status" value="1"/>
</dbReference>
<evidence type="ECO:0000256" key="7">
    <source>
        <dbReference type="ARBA" id="ARBA00023177"/>
    </source>
</evidence>
<feature type="transmembrane region" description="Helical" evidence="8">
    <location>
        <begin position="239"/>
        <end position="262"/>
    </location>
</feature>
<feature type="transmembrane region" description="Helical" evidence="8">
    <location>
        <begin position="274"/>
        <end position="293"/>
    </location>
</feature>
<keyword evidence="5 8" id="KW-1133">Transmembrane helix</keyword>
<sequence length="491" mass="52946">MSCVNCTREISELKDNLDSFFLLANGILILLMQPGFALLECGSVRSKNATNILIKNMLDAFLAGVAFWLVGYAFAFGKGNCFLGTHYFATYELKETNFAQWFFQYVFAATAATIVSGSMAERCDAIAYFVYSTVITGFIYPVIVHWTWTDEGWLRLGDGTTRYRDFAGSGVVHLTGGTCALIGAIFLGPRIGRFGPTANGIRGHSVPLSITGGMILLVGFLAFNGGSQGSISKPGDGVVVARAVCHTTISGCFGGLVTLMLVRAGVLGKPKVLSAIHSMNGALTGMVAICAGVDAVTMWGAALTGAVAGVVYLITHILVIKAKIDDPIDAIAVHLGGGIWGLLAGPIFRVDDGILLSWNRNSGFNMLWNLVGLAAIFTWSAVLSAIMFGLLKKFKLLRVSAEIETRGLDLCKHNEPAYPADGWFEEQYQDLTRRGSRRISITPYDISLPPFMRAAKRSLDNIHEEGTNMRGIGNDAFISDRVKSNKDSTNF</sequence>
<evidence type="ECO:0000256" key="3">
    <source>
        <dbReference type="ARBA" id="ARBA00022448"/>
    </source>
</evidence>
<dbReference type="InterPro" id="IPR018047">
    <property type="entry name" value="Ammonium_transpt_CS"/>
</dbReference>
<feature type="transmembrane region" description="Helical" evidence="8">
    <location>
        <begin position="98"/>
        <end position="118"/>
    </location>
</feature>
<organism evidence="10 11">
    <name type="scientific">Strigamia maritima</name>
    <name type="common">European centipede</name>
    <name type="synonym">Geophilus maritimus</name>
    <dbReference type="NCBI Taxonomy" id="126957"/>
    <lineage>
        <taxon>Eukaryota</taxon>
        <taxon>Metazoa</taxon>
        <taxon>Ecdysozoa</taxon>
        <taxon>Arthropoda</taxon>
        <taxon>Myriapoda</taxon>
        <taxon>Chilopoda</taxon>
        <taxon>Pleurostigmophora</taxon>
        <taxon>Geophilomorpha</taxon>
        <taxon>Linotaeniidae</taxon>
        <taxon>Strigamia</taxon>
    </lineage>
</organism>
<comment type="subcellular location">
    <subcellularLocation>
        <location evidence="8">Cell membrane</location>
        <topology evidence="8">Multi-pass membrane protein</topology>
    </subcellularLocation>
    <subcellularLocation>
        <location evidence="1">Membrane</location>
        <topology evidence="1">Multi-pass membrane protein</topology>
    </subcellularLocation>
</comment>
<dbReference type="EMBL" id="JH432130">
    <property type="status" value="NOT_ANNOTATED_CDS"/>
    <property type="molecule type" value="Genomic_DNA"/>
</dbReference>
<dbReference type="FunFam" id="1.10.3430.10:FF:000010">
    <property type="entry name" value="Ammonium transporter"/>
    <property type="match status" value="1"/>
</dbReference>
<evidence type="ECO:0000256" key="2">
    <source>
        <dbReference type="ARBA" id="ARBA00005887"/>
    </source>
</evidence>
<dbReference type="InterPro" id="IPR001905">
    <property type="entry name" value="Ammonium_transpt"/>
</dbReference>
<keyword evidence="3 8" id="KW-0813">Transport</keyword>
<feature type="transmembrane region" description="Helical" evidence="8">
    <location>
        <begin position="299"/>
        <end position="319"/>
    </location>
</feature>
<comment type="similarity">
    <text evidence="2 8">Belongs to the ammonia transporter channel (TC 1.A.11.2) family.</text>
</comment>